<proteinExistence type="inferred from homology"/>
<dbReference type="InterPro" id="IPR013094">
    <property type="entry name" value="AB_hydrolase_3"/>
</dbReference>
<dbReference type="Gene3D" id="3.40.50.1820">
    <property type="entry name" value="alpha/beta hydrolase"/>
    <property type="match status" value="1"/>
</dbReference>
<evidence type="ECO:0000313" key="4">
    <source>
        <dbReference type="EMBL" id="MQY06972.1"/>
    </source>
</evidence>
<dbReference type="AlphaFoldDB" id="A0A7K0C1L5"/>
<keyword evidence="5" id="KW-1185">Reference proteome</keyword>
<name>A0A7K0C1L5_9ACTN</name>
<comment type="caution">
    <text evidence="4">The sequence shown here is derived from an EMBL/GenBank/DDBJ whole genome shotgun (WGS) entry which is preliminary data.</text>
</comment>
<accession>A0A7K0C1L5</accession>
<dbReference type="InterPro" id="IPR050300">
    <property type="entry name" value="GDXG_lipolytic_enzyme"/>
</dbReference>
<dbReference type="SUPFAM" id="SSF53474">
    <property type="entry name" value="alpha/beta-Hydrolases"/>
    <property type="match status" value="1"/>
</dbReference>
<dbReference type="EMBL" id="WEGH01000003">
    <property type="protein sequence ID" value="MQY06972.1"/>
    <property type="molecule type" value="Genomic_DNA"/>
</dbReference>
<dbReference type="PANTHER" id="PTHR48081">
    <property type="entry name" value="AB HYDROLASE SUPERFAMILY PROTEIN C4A8.06C"/>
    <property type="match status" value="1"/>
</dbReference>
<protein>
    <recommendedName>
        <fullName evidence="3">Alpha/beta hydrolase fold-3 domain-containing protein</fullName>
    </recommendedName>
</protein>
<dbReference type="PANTHER" id="PTHR48081:SF30">
    <property type="entry name" value="ACETYL-HYDROLASE LIPR-RELATED"/>
    <property type="match status" value="1"/>
</dbReference>
<organism evidence="4 5">
    <name type="scientific">Actinomadura macrotermitis</name>
    <dbReference type="NCBI Taxonomy" id="2585200"/>
    <lineage>
        <taxon>Bacteria</taxon>
        <taxon>Bacillati</taxon>
        <taxon>Actinomycetota</taxon>
        <taxon>Actinomycetes</taxon>
        <taxon>Streptosporangiales</taxon>
        <taxon>Thermomonosporaceae</taxon>
        <taxon>Actinomadura</taxon>
    </lineage>
</organism>
<comment type="similarity">
    <text evidence="1">Belongs to the 'GDXG' lipolytic enzyme family.</text>
</comment>
<dbReference type="GO" id="GO:0004806">
    <property type="term" value="F:triacylglycerol lipase activity"/>
    <property type="evidence" value="ECO:0007669"/>
    <property type="project" value="TreeGrafter"/>
</dbReference>
<sequence>MLSPWLDLACTRSRHHPNAATDPYLPVGNLAAIAALLTPTGRPPASVLDADLSALPPVLIHAGTEEVLRGDAEDLVRRLHQAAVPARLKLWDGQMHVFQAFADLGAFLHAALTTTEVPSQWILRTSALAGGLGGEPRTVRGGR</sequence>
<dbReference type="Pfam" id="PF07859">
    <property type="entry name" value="Abhydrolase_3"/>
    <property type="match status" value="1"/>
</dbReference>
<feature type="domain" description="Alpha/beta hydrolase fold-3" evidence="3">
    <location>
        <begin position="1"/>
        <end position="99"/>
    </location>
</feature>
<gene>
    <name evidence="4" type="ORF">ACRB68_50690</name>
</gene>
<dbReference type="InterPro" id="IPR029058">
    <property type="entry name" value="AB_hydrolase_fold"/>
</dbReference>
<keyword evidence="2" id="KW-0378">Hydrolase</keyword>
<evidence type="ECO:0000256" key="2">
    <source>
        <dbReference type="ARBA" id="ARBA00022801"/>
    </source>
</evidence>
<evidence type="ECO:0000259" key="3">
    <source>
        <dbReference type="Pfam" id="PF07859"/>
    </source>
</evidence>
<evidence type="ECO:0000313" key="5">
    <source>
        <dbReference type="Proteomes" id="UP000487268"/>
    </source>
</evidence>
<reference evidence="4 5" key="1">
    <citation type="submission" date="2019-10" db="EMBL/GenBank/DDBJ databases">
        <title>Actinomadura rubteroloni sp. nov. and Actinomadura macrotermitis sp. nov., isolated from the gut of fungus growing-termite Macrotermes natalensis.</title>
        <authorList>
            <person name="Benndorf R."/>
            <person name="Martin K."/>
            <person name="Kuefner M."/>
            <person name="De Beer W."/>
            <person name="Kaster A.-K."/>
            <person name="Vollmers J."/>
            <person name="Poulsen M."/>
            <person name="Beemelmanns C."/>
        </authorList>
    </citation>
    <scope>NUCLEOTIDE SEQUENCE [LARGE SCALE GENOMIC DNA]</scope>
    <source>
        <strain evidence="4 5">RB68</strain>
    </source>
</reference>
<dbReference type="Proteomes" id="UP000487268">
    <property type="component" value="Unassembled WGS sequence"/>
</dbReference>
<evidence type="ECO:0000256" key="1">
    <source>
        <dbReference type="ARBA" id="ARBA00010515"/>
    </source>
</evidence>